<name>A0A8E2J8E6_9PEZI</name>
<gene>
    <name evidence="2" type="ORF">K432DRAFT_313636</name>
</gene>
<evidence type="ECO:0000313" key="3">
    <source>
        <dbReference type="Proteomes" id="UP000250266"/>
    </source>
</evidence>
<keyword evidence="3" id="KW-1185">Reference proteome</keyword>
<dbReference type="EMBL" id="KV745946">
    <property type="protein sequence ID" value="OCK73130.1"/>
    <property type="molecule type" value="Genomic_DNA"/>
</dbReference>
<dbReference type="Proteomes" id="UP000250266">
    <property type="component" value="Unassembled WGS sequence"/>
</dbReference>
<feature type="transmembrane region" description="Helical" evidence="1">
    <location>
        <begin position="31"/>
        <end position="49"/>
    </location>
</feature>
<dbReference type="PANTHER" id="PTHR35043">
    <property type="entry name" value="TRANSCRIPTION FACTOR DOMAIN-CONTAINING PROTEIN"/>
    <property type="match status" value="1"/>
</dbReference>
<dbReference type="PANTHER" id="PTHR35043:SF8">
    <property type="entry name" value="DUF4220 DOMAIN-CONTAINING PROTEIN"/>
    <property type="match status" value="1"/>
</dbReference>
<feature type="transmembrane region" description="Helical" evidence="1">
    <location>
        <begin position="129"/>
        <end position="149"/>
    </location>
</feature>
<dbReference type="AlphaFoldDB" id="A0A8E2J8E6"/>
<evidence type="ECO:0000313" key="2">
    <source>
        <dbReference type="EMBL" id="OCK73130.1"/>
    </source>
</evidence>
<keyword evidence="1" id="KW-1133">Transmembrane helix</keyword>
<keyword evidence="1" id="KW-0472">Membrane</keyword>
<reference evidence="2 3" key="1">
    <citation type="journal article" date="2016" name="Nat. Commun.">
        <title>Ectomycorrhizal ecology is imprinted in the genome of the dominant symbiotic fungus Cenococcum geophilum.</title>
        <authorList>
            <consortium name="DOE Joint Genome Institute"/>
            <person name="Peter M."/>
            <person name="Kohler A."/>
            <person name="Ohm R.A."/>
            <person name="Kuo A."/>
            <person name="Krutzmann J."/>
            <person name="Morin E."/>
            <person name="Arend M."/>
            <person name="Barry K.W."/>
            <person name="Binder M."/>
            <person name="Choi C."/>
            <person name="Clum A."/>
            <person name="Copeland A."/>
            <person name="Grisel N."/>
            <person name="Haridas S."/>
            <person name="Kipfer T."/>
            <person name="LaButti K."/>
            <person name="Lindquist E."/>
            <person name="Lipzen A."/>
            <person name="Maire R."/>
            <person name="Meier B."/>
            <person name="Mihaltcheva S."/>
            <person name="Molinier V."/>
            <person name="Murat C."/>
            <person name="Poggeler S."/>
            <person name="Quandt C.A."/>
            <person name="Sperisen C."/>
            <person name="Tritt A."/>
            <person name="Tisserant E."/>
            <person name="Crous P.W."/>
            <person name="Henrissat B."/>
            <person name="Nehls U."/>
            <person name="Egli S."/>
            <person name="Spatafora J.W."/>
            <person name="Grigoriev I.V."/>
            <person name="Martin F.M."/>
        </authorList>
    </citation>
    <scope>NUCLEOTIDE SEQUENCE [LARGE SCALE GENOMIC DNA]</scope>
    <source>
        <strain evidence="2 3">CBS 459.81</strain>
    </source>
</reference>
<accession>A0A8E2J8E6</accession>
<dbReference type="OrthoDB" id="3061561at2759"/>
<keyword evidence="1" id="KW-0812">Transmembrane</keyword>
<feature type="non-terminal residue" evidence="2">
    <location>
        <position position="1"/>
    </location>
</feature>
<protein>
    <submittedName>
        <fullName evidence="2">Uncharacterized protein</fullName>
    </submittedName>
</protein>
<sequence length="158" mass="17673">YRKAIAIVQCGSLVLQTIARAAAGLMITQLELMTLTFVACAVLAYAIWLDKPFNGERSQVFFGPKTKASNLHSILSPYADFPEYVSDNHHHFRDRGVRNLEIVSLLVEPFNTSTDQKEGRKDRVSRHKIAIRAFYGMGAVTSGIQLIAWDWDFPDSAA</sequence>
<evidence type="ECO:0000256" key="1">
    <source>
        <dbReference type="SAM" id="Phobius"/>
    </source>
</evidence>
<organism evidence="2 3">
    <name type="scientific">Lepidopterella palustris CBS 459.81</name>
    <dbReference type="NCBI Taxonomy" id="1314670"/>
    <lineage>
        <taxon>Eukaryota</taxon>
        <taxon>Fungi</taxon>
        <taxon>Dikarya</taxon>
        <taxon>Ascomycota</taxon>
        <taxon>Pezizomycotina</taxon>
        <taxon>Dothideomycetes</taxon>
        <taxon>Pleosporomycetidae</taxon>
        <taxon>Mytilinidiales</taxon>
        <taxon>Argynnaceae</taxon>
        <taxon>Lepidopterella</taxon>
    </lineage>
</organism>
<proteinExistence type="predicted"/>